<dbReference type="PIRSF" id="PIRSF000535">
    <property type="entry name" value="1PFK/6PFK/LacC"/>
    <property type="match status" value="1"/>
</dbReference>
<dbReference type="InterPro" id="IPR011611">
    <property type="entry name" value="PfkB_dom"/>
</dbReference>
<dbReference type="Proteomes" id="UP000199749">
    <property type="component" value="Chromosome"/>
</dbReference>
<gene>
    <name evidence="8" type="primary">pfkB</name>
    <name evidence="8" type="ORF">CG419_09775</name>
</gene>
<dbReference type="CDD" id="cd01164">
    <property type="entry name" value="FruK_PfkB_like"/>
    <property type="match status" value="1"/>
</dbReference>
<dbReference type="GO" id="GO:0005988">
    <property type="term" value="P:lactose metabolic process"/>
    <property type="evidence" value="ECO:0007669"/>
    <property type="project" value="UniProtKB-KW"/>
</dbReference>
<dbReference type="PANTHER" id="PTHR46566">
    <property type="entry name" value="1-PHOSPHOFRUCTOKINASE-RELATED"/>
    <property type="match status" value="1"/>
</dbReference>
<comment type="pathway">
    <text evidence="6">Carbohydrate metabolism; D-tagatose 6-phosphate degradation; D-glyceraldehyde 3-phosphate and glycerone phosphate from D-tagatose 6-phosphate: step 1/2.</text>
</comment>
<comment type="similarity">
    <text evidence="1">Belongs to the carbohydrate kinase pfkB family.</text>
</comment>
<evidence type="ECO:0000256" key="4">
    <source>
        <dbReference type="ARBA" id="ARBA00022777"/>
    </source>
</evidence>
<organism evidence="8 9">
    <name type="scientific">Latilactobacillus curvatus</name>
    <name type="common">Lactobacillus curvatus</name>
    <dbReference type="NCBI Taxonomy" id="28038"/>
    <lineage>
        <taxon>Bacteria</taxon>
        <taxon>Bacillati</taxon>
        <taxon>Bacillota</taxon>
        <taxon>Bacilli</taxon>
        <taxon>Lactobacillales</taxon>
        <taxon>Lactobacillaceae</taxon>
        <taxon>Latilactobacillus</taxon>
    </lineage>
</organism>
<dbReference type="GO" id="GO:0009024">
    <property type="term" value="F:tagatose-6-phosphate kinase activity"/>
    <property type="evidence" value="ECO:0007669"/>
    <property type="project" value="UniProtKB-EC"/>
</dbReference>
<evidence type="ECO:0000256" key="1">
    <source>
        <dbReference type="ARBA" id="ARBA00005380"/>
    </source>
</evidence>
<evidence type="ECO:0000256" key="2">
    <source>
        <dbReference type="ARBA" id="ARBA00022679"/>
    </source>
</evidence>
<dbReference type="NCBIfam" id="TIGR03828">
    <property type="entry name" value="pfkB"/>
    <property type="match status" value="1"/>
</dbReference>
<dbReference type="NCBIfam" id="TIGR03168">
    <property type="entry name" value="1-PFK"/>
    <property type="match status" value="1"/>
</dbReference>
<evidence type="ECO:0000256" key="5">
    <source>
        <dbReference type="ARBA" id="ARBA00022840"/>
    </source>
</evidence>
<evidence type="ECO:0000313" key="8">
    <source>
        <dbReference type="EMBL" id="ASN60886.1"/>
    </source>
</evidence>
<evidence type="ECO:0000256" key="3">
    <source>
        <dbReference type="ARBA" id="ARBA00022741"/>
    </source>
</evidence>
<keyword evidence="2 6" id="KW-0808">Transferase</keyword>
<dbReference type="AlphaFoldDB" id="A0AAC9Y215"/>
<dbReference type="InterPro" id="IPR017583">
    <property type="entry name" value="Tagatose/fructose_Pkinase"/>
</dbReference>
<comment type="similarity">
    <text evidence="6">Belongs to the carbohydrate kinase PfkB family. LacC subfamily.</text>
</comment>
<keyword evidence="5 6" id="KW-0067">ATP-binding</keyword>
<comment type="catalytic activity">
    <reaction evidence="6">
        <text>D-tagatofuranose 6-phosphate + ATP = D-tagatofuranose 1,6-bisphosphate + ADP + H(+)</text>
        <dbReference type="Rhea" id="RHEA:12420"/>
        <dbReference type="ChEBI" id="CHEBI:15378"/>
        <dbReference type="ChEBI" id="CHEBI:30616"/>
        <dbReference type="ChEBI" id="CHEBI:58694"/>
        <dbReference type="ChEBI" id="CHEBI:58695"/>
        <dbReference type="ChEBI" id="CHEBI:456216"/>
        <dbReference type="EC" id="2.7.1.144"/>
    </reaction>
</comment>
<dbReference type="InterPro" id="IPR029056">
    <property type="entry name" value="Ribokinase-like"/>
</dbReference>
<dbReference type="GO" id="GO:0005829">
    <property type="term" value="C:cytosol"/>
    <property type="evidence" value="ECO:0007669"/>
    <property type="project" value="TreeGrafter"/>
</dbReference>
<keyword evidence="3 6" id="KW-0547">Nucleotide-binding</keyword>
<protein>
    <recommendedName>
        <fullName evidence="6">Tagatose-6-phosphate kinase</fullName>
        <ecNumber evidence="6">2.7.1.144</ecNumber>
    </recommendedName>
</protein>
<keyword evidence="6" id="KW-0423">Lactose metabolism</keyword>
<dbReference type="RefSeq" id="WP_089557215.1">
    <property type="nucleotide sequence ID" value="NZ_CP022474.1"/>
</dbReference>
<dbReference type="SUPFAM" id="SSF53613">
    <property type="entry name" value="Ribokinase-like"/>
    <property type="match status" value="1"/>
</dbReference>
<dbReference type="GO" id="GO:0008662">
    <property type="term" value="F:1-phosphofructokinase activity"/>
    <property type="evidence" value="ECO:0007669"/>
    <property type="project" value="InterPro"/>
</dbReference>
<feature type="domain" description="Carbohydrate kinase PfkB" evidence="7">
    <location>
        <begin position="11"/>
        <end position="290"/>
    </location>
</feature>
<dbReference type="PANTHER" id="PTHR46566:SF1">
    <property type="entry name" value="1-PHOSPHOFRUCTOKINASE"/>
    <property type="match status" value="1"/>
</dbReference>
<accession>A0AAC9Y215</accession>
<dbReference type="GO" id="GO:0005524">
    <property type="term" value="F:ATP binding"/>
    <property type="evidence" value="ECO:0007669"/>
    <property type="project" value="UniProtKB-KW"/>
</dbReference>
<sequence>MIYTCTLNPAIDLFIDTQEMLSDQVNRTDNYTILANGKGVNVSFILQMLSVPNTALGVGGGFTNQYIEDTLTEKGIPNNFVHIDGTTRINVFTRVKKTKEEFKLVNKGPFVPEEQLEQLFKQMKTFSEEDTLVISGSFARGISPTILTKIGEFSNTKHFKLIIDTSYSVVLDCLKFHPYLVKPNTEEIMHWFQLEQEPSNSELIEYTHKLIELGAQNVLLSLGGDGAVFTNGNVTLIGNAPVGEVVNTACSGDTMLGTFLAGITLQKPLSENLAYSIAAGSSTAFTAGLTDFKDVPQLLSQITVKSLV</sequence>
<proteinExistence type="inferred from homology"/>
<evidence type="ECO:0000259" key="7">
    <source>
        <dbReference type="Pfam" id="PF00294"/>
    </source>
</evidence>
<dbReference type="EMBL" id="CP022474">
    <property type="protein sequence ID" value="ASN60886.1"/>
    <property type="molecule type" value="Genomic_DNA"/>
</dbReference>
<dbReference type="EC" id="2.7.1.144" evidence="6"/>
<evidence type="ECO:0000313" key="9">
    <source>
        <dbReference type="Proteomes" id="UP000199749"/>
    </source>
</evidence>
<dbReference type="Pfam" id="PF00294">
    <property type="entry name" value="PfkB"/>
    <property type="match status" value="1"/>
</dbReference>
<dbReference type="Gene3D" id="3.40.1190.20">
    <property type="match status" value="1"/>
</dbReference>
<evidence type="ECO:0000256" key="6">
    <source>
        <dbReference type="PIRNR" id="PIRNR000535"/>
    </source>
</evidence>
<dbReference type="InterPro" id="IPR022463">
    <property type="entry name" value="1-PFruKinase"/>
</dbReference>
<reference evidence="8 9" key="1">
    <citation type="submission" date="2017-07" db="EMBL/GenBank/DDBJ databases">
        <title>Lactobacillus curvatus MRS6 whole genome.</title>
        <authorList>
            <person name="Jans C."/>
            <person name="Lagler S."/>
            <person name="Lacroix C."/>
            <person name="Meile L."/>
            <person name="Stevens M.J.A."/>
        </authorList>
    </citation>
    <scope>NUCLEOTIDE SEQUENCE [LARGE SCALE GENOMIC DNA]</scope>
    <source>
        <strain evidence="8 9">MRS6</strain>
    </source>
</reference>
<name>A0AAC9Y215_LATCU</name>
<keyword evidence="4" id="KW-0418">Kinase</keyword>